<dbReference type="InterPro" id="IPR026988">
    <property type="entry name" value="YaaC-like"/>
</dbReference>
<keyword evidence="2" id="KW-1185">Reference proteome</keyword>
<protein>
    <recommendedName>
        <fullName evidence="3">YaaC-like Protein</fullName>
    </recommendedName>
</protein>
<accession>A0ABX2ZT04</accession>
<gene>
    <name evidence="1" type="ORF">BED47_22650</name>
</gene>
<dbReference type="EMBL" id="MDKC01000018">
    <property type="protein sequence ID" value="ODG91584.1"/>
    <property type="molecule type" value="Genomic_DNA"/>
</dbReference>
<organism evidence="1 2">
    <name type="scientific">Gottfriedia luciferensis</name>
    <dbReference type="NCBI Taxonomy" id="178774"/>
    <lineage>
        <taxon>Bacteria</taxon>
        <taxon>Bacillati</taxon>
        <taxon>Bacillota</taxon>
        <taxon>Bacilli</taxon>
        <taxon>Bacillales</taxon>
        <taxon>Bacillaceae</taxon>
        <taxon>Gottfriedia</taxon>
    </lineage>
</organism>
<dbReference type="Proteomes" id="UP000094580">
    <property type="component" value="Unassembled WGS sequence"/>
</dbReference>
<evidence type="ECO:0000313" key="1">
    <source>
        <dbReference type="EMBL" id="ODG91584.1"/>
    </source>
</evidence>
<dbReference type="RefSeq" id="WP_069033999.1">
    <property type="nucleotide sequence ID" value="NZ_MDKC01000018.1"/>
</dbReference>
<sequence length="319" mass="37541">MLYSYSNVWDELCYFSSAQYSKNYLQTKYERTNSKEQKTKAFRNAYPFLYYIEHGKSYFHAAQNSQINVKPTLLFYGLVQLLKACILTVDPDYPSTTAILAHGVTSRKIKKVGYSFIDDEVKIQKNGLFTHASKVLFNLNNLENEKFTMLQLLQSIPELNKILKITKKGNLFFPTTVDHDVITLPEQILSSYHFTSERFISFLQSKQASIDIVIVEQNQKQIKIKSNFPDKILNKAPFYFNILNQSYFIKSQKEALLLLPEILYHYLLLYNLSMICRYETDWWCELLQTYSTDDYPLINQFLTTTEQKIPYLIHRFLTT</sequence>
<reference evidence="1 2" key="1">
    <citation type="submission" date="2016-07" db="EMBL/GenBank/DDBJ databases">
        <authorList>
            <person name="Townsley L."/>
            <person name="Shank E.A."/>
        </authorList>
    </citation>
    <scope>NUCLEOTIDE SEQUENCE [LARGE SCALE GENOMIC DNA]</scope>
    <source>
        <strain evidence="1 2">CH01</strain>
    </source>
</reference>
<proteinExistence type="predicted"/>
<name>A0ABX2ZT04_9BACI</name>
<evidence type="ECO:0008006" key="3">
    <source>
        <dbReference type="Google" id="ProtNLM"/>
    </source>
</evidence>
<comment type="caution">
    <text evidence="1">The sequence shown here is derived from an EMBL/GenBank/DDBJ whole genome shotgun (WGS) entry which is preliminary data.</text>
</comment>
<dbReference type="Pfam" id="PF14175">
    <property type="entry name" value="YaaC"/>
    <property type="match status" value="1"/>
</dbReference>
<evidence type="ECO:0000313" key="2">
    <source>
        <dbReference type="Proteomes" id="UP000094580"/>
    </source>
</evidence>